<dbReference type="GO" id="GO:0016887">
    <property type="term" value="F:ATP hydrolysis activity"/>
    <property type="evidence" value="ECO:0007669"/>
    <property type="project" value="InterPro"/>
</dbReference>
<evidence type="ECO:0000256" key="3">
    <source>
        <dbReference type="ARBA" id="ARBA00022741"/>
    </source>
</evidence>
<dbReference type="InterPro" id="IPR027417">
    <property type="entry name" value="P-loop_NTPase"/>
</dbReference>
<dbReference type="Gene3D" id="3.40.50.300">
    <property type="entry name" value="P-loop containing nucleotide triphosphate hydrolases"/>
    <property type="match status" value="1"/>
</dbReference>
<evidence type="ECO:0000256" key="1">
    <source>
        <dbReference type="ARBA" id="ARBA00005417"/>
    </source>
</evidence>
<protein>
    <submittedName>
        <fullName evidence="6">ABC transporter ATP-binding protein</fullName>
    </submittedName>
</protein>
<comment type="similarity">
    <text evidence="1">Belongs to the ABC transporter superfamily.</text>
</comment>
<evidence type="ECO:0000259" key="5">
    <source>
        <dbReference type="PROSITE" id="PS50893"/>
    </source>
</evidence>
<sequence>MRETIIRTAGLTKRYGENKAVDGLELEIEKGEVFGLLGPNGAGKTTTILMLMGLSEPSAGKAEIGGYDCTREAIAVKRIVGYLPDNVGFYGEMTGRENLRFVGELNALTKEETDKRIEALLARVGMTDAADQRAGTYSRGMRQRLGIAAVLMKDPQVVILDEPTLGIDPEGVHELIGLIRELAEQDGRTVLVSSHQLYQVQQICDRVGIFVKGRLVAAGTVEELGKRLEAREWTLELGAQPDGAGLKKLLGELDGVKRLERKGDGWTVCSERDIRRALLDALAHGGYDLMYLRPCGGDLDEIYRRYFAQEEAV</sequence>
<feature type="domain" description="ABC transporter" evidence="5">
    <location>
        <begin position="6"/>
        <end position="237"/>
    </location>
</feature>
<dbReference type="InterPro" id="IPR003593">
    <property type="entry name" value="AAA+_ATPase"/>
</dbReference>
<dbReference type="Pfam" id="PF00005">
    <property type="entry name" value="ABC_tran"/>
    <property type="match status" value="1"/>
</dbReference>
<gene>
    <name evidence="6" type="ORF">PUP29_09450</name>
</gene>
<reference evidence="6" key="1">
    <citation type="submission" date="2023-02" db="EMBL/GenBank/DDBJ databases">
        <title>Gut commensal Christensenella minuta modulates host metabolism via a new class of secondary bile acids.</title>
        <authorList>
            <person name="Liu C."/>
        </authorList>
    </citation>
    <scope>NUCLEOTIDE SEQUENCE</scope>
    <source>
        <strain evidence="6">CA70</strain>
    </source>
</reference>
<evidence type="ECO:0000256" key="2">
    <source>
        <dbReference type="ARBA" id="ARBA00022448"/>
    </source>
</evidence>
<dbReference type="RefSeq" id="WP_079546152.1">
    <property type="nucleotide sequence ID" value="NZ_CP117826.1"/>
</dbReference>
<keyword evidence="2" id="KW-0813">Transport</keyword>
<dbReference type="PANTHER" id="PTHR43335:SF4">
    <property type="entry name" value="ABC TRANSPORTER, ATP-BINDING PROTEIN"/>
    <property type="match status" value="1"/>
</dbReference>
<proteinExistence type="inferred from homology"/>
<evidence type="ECO:0000256" key="4">
    <source>
        <dbReference type="ARBA" id="ARBA00022840"/>
    </source>
</evidence>
<dbReference type="InterPro" id="IPR003439">
    <property type="entry name" value="ABC_transporter-like_ATP-bd"/>
</dbReference>
<dbReference type="SUPFAM" id="SSF52540">
    <property type="entry name" value="P-loop containing nucleoside triphosphate hydrolases"/>
    <property type="match status" value="1"/>
</dbReference>
<dbReference type="GO" id="GO:0005524">
    <property type="term" value="F:ATP binding"/>
    <property type="evidence" value="ECO:0007669"/>
    <property type="project" value="UniProtKB-KW"/>
</dbReference>
<dbReference type="PROSITE" id="PS50893">
    <property type="entry name" value="ABC_TRANSPORTER_2"/>
    <property type="match status" value="1"/>
</dbReference>
<dbReference type="AlphaFoldDB" id="A0AAU8A7R3"/>
<organism evidence="6">
    <name type="scientific">Christensenella massiliensis</name>
    <dbReference type="NCBI Taxonomy" id="1805714"/>
    <lineage>
        <taxon>Bacteria</taxon>
        <taxon>Bacillati</taxon>
        <taxon>Bacillota</taxon>
        <taxon>Clostridia</taxon>
        <taxon>Christensenellales</taxon>
        <taxon>Christensenellaceae</taxon>
        <taxon>Christensenella</taxon>
    </lineage>
</organism>
<dbReference type="PANTHER" id="PTHR43335">
    <property type="entry name" value="ABC TRANSPORTER, ATP-BINDING PROTEIN"/>
    <property type="match status" value="1"/>
</dbReference>
<name>A0AAU8A7R3_9FIRM</name>
<keyword evidence="4 6" id="KW-0067">ATP-binding</keyword>
<accession>A0AAU8A7R3</accession>
<keyword evidence="3" id="KW-0547">Nucleotide-binding</keyword>
<dbReference type="SMART" id="SM00382">
    <property type="entry name" value="AAA"/>
    <property type="match status" value="1"/>
</dbReference>
<evidence type="ECO:0000313" key="6">
    <source>
        <dbReference type="EMBL" id="XCC61749.1"/>
    </source>
</evidence>
<dbReference type="EMBL" id="CP117826">
    <property type="protein sequence ID" value="XCC61749.1"/>
    <property type="molecule type" value="Genomic_DNA"/>
</dbReference>